<evidence type="ECO:0000313" key="2">
    <source>
        <dbReference type="EMBL" id="CAA9313245.1"/>
    </source>
</evidence>
<protein>
    <submittedName>
        <fullName evidence="2">Uncharacterized protein</fullName>
    </submittedName>
</protein>
<organism evidence="2">
    <name type="scientific">uncultured Nocardioidaceae bacterium</name>
    <dbReference type="NCBI Taxonomy" id="253824"/>
    <lineage>
        <taxon>Bacteria</taxon>
        <taxon>Bacillati</taxon>
        <taxon>Actinomycetota</taxon>
        <taxon>Actinomycetes</taxon>
        <taxon>Propionibacteriales</taxon>
        <taxon>Nocardioidaceae</taxon>
        <taxon>environmental samples</taxon>
    </lineage>
</organism>
<proteinExistence type="predicted"/>
<evidence type="ECO:0000256" key="1">
    <source>
        <dbReference type="SAM" id="MobiDB-lite"/>
    </source>
</evidence>
<accession>A0A6J4KRA6</accession>
<dbReference type="AlphaFoldDB" id="A0A6J4KRA6"/>
<sequence>MTAVTIPRSELRALVVRPVSDGARSDSSTASRASSSPATAS</sequence>
<dbReference type="EMBL" id="CADCUD010000021">
    <property type="protein sequence ID" value="CAA9313245.1"/>
    <property type="molecule type" value="Genomic_DNA"/>
</dbReference>
<feature type="compositionally biased region" description="Low complexity" evidence="1">
    <location>
        <begin position="20"/>
        <end position="41"/>
    </location>
</feature>
<reference evidence="2" key="1">
    <citation type="submission" date="2020-02" db="EMBL/GenBank/DDBJ databases">
        <authorList>
            <person name="Meier V. D."/>
        </authorList>
    </citation>
    <scope>NUCLEOTIDE SEQUENCE</scope>
    <source>
        <strain evidence="2">AVDCRST_MAG46</strain>
    </source>
</reference>
<name>A0A6J4KRA6_9ACTN</name>
<gene>
    <name evidence="2" type="ORF">AVDCRST_MAG46-304</name>
</gene>
<feature type="region of interest" description="Disordered" evidence="1">
    <location>
        <begin position="17"/>
        <end position="41"/>
    </location>
</feature>